<feature type="domain" description="GGDEF" evidence="4">
    <location>
        <begin position="626"/>
        <end position="764"/>
    </location>
</feature>
<organism evidence="5 6">
    <name type="scientific">Shewanella vesiculosa</name>
    <dbReference type="NCBI Taxonomy" id="518738"/>
    <lineage>
        <taxon>Bacteria</taxon>
        <taxon>Pseudomonadati</taxon>
        <taxon>Pseudomonadota</taxon>
        <taxon>Gammaproteobacteria</taxon>
        <taxon>Alteromonadales</taxon>
        <taxon>Shewanellaceae</taxon>
        <taxon>Shewanella</taxon>
    </lineage>
</organism>
<dbReference type="SUPFAM" id="SSF103190">
    <property type="entry name" value="Sensory domain-like"/>
    <property type="match status" value="1"/>
</dbReference>
<dbReference type="Gene3D" id="3.20.20.450">
    <property type="entry name" value="EAL domain"/>
    <property type="match status" value="1"/>
</dbReference>
<dbReference type="SUPFAM" id="SSF55781">
    <property type="entry name" value="GAF domain-like"/>
    <property type="match status" value="1"/>
</dbReference>
<dbReference type="InterPro" id="IPR029016">
    <property type="entry name" value="GAF-like_dom_sf"/>
</dbReference>
<feature type="domain" description="EAL" evidence="2">
    <location>
        <begin position="773"/>
        <end position="1027"/>
    </location>
</feature>
<dbReference type="EMBL" id="JBDPZN010000001">
    <property type="protein sequence ID" value="MEO3681460.1"/>
    <property type="molecule type" value="Genomic_DNA"/>
</dbReference>
<dbReference type="SUPFAM" id="SSF141868">
    <property type="entry name" value="EAL domain-like"/>
    <property type="match status" value="1"/>
</dbReference>
<dbReference type="Gene3D" id="3.30.70.270">
    <property type="match status" value="1"/>
</dbReference>
<feature type="transmembrane region" description="Helical" evidence="1">
    <location>
        <begin position="15"/>
        <end position="39"/>
    </location>
</feature>
<dbReference type="NCBIfam" id="TIGR00254">
    <property type="entry name" value="GGDEF"/>
    <property type="match status" value="1"/>
</dbReference>
<dbReference type="InterPro" id="IPR000160">
    <property type="entry name" value="GGDEF_dom"/>
</dbReference>
<dbReference type="Pfam" id="PF00990">
    <property type="entry name" value="GGDEF"/>
    <property type="match status" value="1"/>
</dbReference>
<dbReference type="InterPro" id="IPR048760">
    <property type="entry name" value="VP0354-like_sensor_dom"/>
</dbReference>
<dbReference type="CDD" id="cd01949">
    <property type="entry name" value="GGDEF"/>
    <property type="match status" value="1"/>
</dbReference>
<dbReference type="InterPro" id="IPR052155">
    <property type="entry name" value="Biofilm_reg_signaling"/>
</dbReference>
<dbReference type="Gene3D" id="3.30.450.20">
    <property type="entry name" value="PAS domain"/>
    <property type="match status" value="1"/>
</dbReference>
<evidence type="ECO:0000313" key="6">
    <source>
        <dbReference type="Proteomes" id="UP001477278"/>
    </source>
</evidence>
<dbReference type="PANTHER" id="PTHR44757">
    <property type="entry name" value="DIGUANYLATE CYCLASE DGCP"/>
    <property type="match status" value="1"/>
</dbReference>
<evidence type="ECO:0000259" key="3">
    <source>
        <dbReference type="PROSITE" id="PS50885"/>
    </source>
</evidence>
<dbReference type="SMART" id="SM00304">
    <property type="entry name" value="HAMP"/>
    <property type="match status" value="1"/>
</dbReference>
<evidence type="ECO:0000259" key="2">
    <source>
        <dbReference type="PROSITE" id="PS50883"/>
    </source>
</evidence>
<feature type="domain" description="HAMP" evidence="3">
    <location>
        <begin position="351"/>
        <end position="403"/>
    </location>
</feature>
<dbReference type="SMART" id="SM00052">
    <property type="entry name" value="EAL"/>
    <property type="match status" value="1"/>
</dbReference>
<dbReference type="InterPro" id="IPR003660">
    <property type="entry name" value="HAMP_dom"/>
</dbReference>
<dbReference type="PROSITE" id="PS50885">
    <property type="entry name" value="HAMP"/>
    <property type="match status" value="1"/>
</dbReference>
<evidence type="ECO:0000313" key="5">
    <source>
        <dbReference type="EMBL" id="MEO3681460.1"/>
    </source>
</evidence>
<dbReference type="Gene3D" id="6.10.340.10">
    <property type="match status" value="1"/>
</dbReference>
<evidence type="ECO:0000259" key="4">
    <source>
        <dbReference type="PROSITE" id="PS50887"/>
    </source>
</evidence>
<dbReference type="InterPro" id="IPR035919">
    <property type="entry name" value="EAL_sf"/>
</dbReference>
<feature type="transmembrane region" description="Helical" evidence="1">
    <location>
        <begin position="334"/>
        <end position="354"/>
    </location>
</feature>
<dbReference type="Pfam" id="PF21623">
    <property type="entry name" value="HK_sensor_dom_bact"/>
    <property type="match status" value="1"/>
</dbReference>
<dbReference type="SUPFAM" id="SSF158472">
    <property type="entry name" value="HAMP domain-like"/>
    <property type="match status" value="1"/>
</dbReference>
<dbReference type="CDD" id="cd06225">
    <property type="entry name" value="HAMP"/>
    <property type="match status" value="1"/>
</dbReference>
<dbReference type="InterPro" id="IPR043128">
    <property type="entry name" value="Rev_trsase/Diguanyl_cyclase"/>
</dbReference>
<dbReference type="RefSeq" id="WP_347689646.1">
    <property type="nucleotide sequence ID" value="NZ_JBDPZN010000001.1"/>
</dbReference>
<dbReference type="Proteomes" id="UP001477278">
    <property type="component" value="Unassembled WGS sequence"/>
</dbReference>
<dbReference type="InterPro" id="IPR029151">
    <property type="entry name" value="Sensor-like_sf"/>
</dbReference>
<reference evidence="5 6" key="1">
    <citation type="submission" date="2024-05" db="EMBL/GenBank/DDBJ databases">
        <title>Genome sequencing of Marine Estuary Bacteria, Shewanella vesiculosa and S. baltica, and Pseudomonas syringae.</title>
        <authorList>
            <person name="Gurung A."/>
            <person name="Maclea K.S."/>
        </authorList>
    </citation>
    <scope>NUCLEOTIDE SEQUENCE [LARGE SCALE GENOMIC DNA]</scope>
    <source>
        <strain evidence="5 6">1A</strain>
    </source>
</reference>
<dbReference type="PANTHER" id="PTHR44757:SF2">
    <property type="entry name" value="BIOFILM ARCHITECTURE MAINTENANCE PROTEIN MBAA"/>
    <property type="match status" value="1"/>
</dbReference>
<dbReference type="InterPro" id="IPR029787">
    <property type="entry name" value="Nucleotide_cyclase"/>
</dbReference>
<dbReference type="PROSITE" id="PS50887">
    <property type="entry name" value="GGDEF"/>
    <property type="match status" value="1"/>
</dbReference>
<comment type="caution">
    <text evidence="5">The sequence shown here is derived from an EMBL/GenBank/DDBJ whole genome shotgun (WGS) entry which is preliminary data.</text>
</comment>
<keyword evidence="1" id="KW-0472">Membrane</keyword>
<gene>
    <name evidence="5" type="ORF">ABHN84_04045</name>
</gene>
<dbReference type="Pfam" id="PF13185">
    <property type="entry name" value="GAF_2"/>
    <property type="match status" value="1"/>
</dbReference>
<dbReference type="SUPFAM" id="SSF55073">
    <property type="entry name" value="Nucleotide cyclase"/>
    <property type="match status" value="1"/>
</dbReference>
<proteinExistence type="predicted"/>
<dbReference type="InterPro" id="IPR003018">
    <property type="entry name" value="GAF"/>
</dbReference>
<keyword evidence="1" id="KW-0812">Transmembrane</keyword>
<dbReference type="PROSITE" id="PS50883">
    <property type="entry name" value="EAL"/>
    <property type="match status" value="1"/>
</dbReference>
<keyword evidence="1" id="KW-1133">Transmembrane helix</keyword>
<evidence type="ECO:0000256" key="1">
    <source>
        <dbReference type="SAM" id="Phobius"/>
    </source>
</evidence>
<dbReference type="SMART" id="SM00065">
    <property type="entry name" value="GAF"/>
    <property type="match status" value="1"/>
</dbReference>
<protein>
    <submittedName>
        <fullName evidence="5">EAL domain-containing protein</fullName>
    </submittedName>
</protein>
<keyword evidence="6" id="KW-1185">Reference proteome</keyword>
<dbReference type="CDD" id="cd18773">
    <property type="entry name" value="PDC1_HK_sensor"/>
    <property type="match status" value="1"/>
</dbReference>
<name>A0ABV0FKU6_9GAMM</name>
<accession>A0ABV0FKU6</accession>
<sequence length="1027" mass="114352">MAAVSSNNQPVKFGIAIKLTILLSLFGILASASTGYFTFNATRDILSDKATQGMIDATKLLGRRFYSMANEAANQTRVLANTKLVDDSFGHDNASVIARESLSDNFKSLLSVYPEYFQVRLIGAQEYGREMVRVDRDDGQLVVIPQPHLQEKQHYPYVYKTLKLNKGEVFFSKIFINHERGAHAGLGQPTLQVASPVIDDKGKAIGVIVINVDLNLMFSILKSDMSEEYQLYLTNEKGDFLIHPNRLETFGFDRGRQFLVQETFEPVDQIINSGVQAVTIRQTLGFDNIESIGGFTSIPFSQSTGNRFVIIGLTVPIDFALSETNILTETGLRVVLGLSFLGIIISLIVARIFVRPLKNLVAVVRRFSETNQVTRLSNYKQDELGLLANSIVSMQEGILTHLTSLNDQNTQLNHEIHEREKIEAYDKFHTHTLELLAQNKNLDDILESIVLGIEGLKEKFICSILLIDKSGKKFIKVIAPNLPDFYNEALEGVEIGIGVGSCGTAAFTKELVIVEDIQTHPFWSNYKALATQANLASCWSQPIISSTGLTLGTFAMYCREVATPSADDIELIKRTARLTSVSIERKYAEDEVNNLAFFDSLTLLPNRRLLLDRLNQELAARVHSKKQAALLFIDLDKFKALNDSLGHDMGDLLLQQVASRIKACVRESDTVSRLGGDEFVVMLKGLSEQAIVAVSEAEVVGKKILHSLSETYQLASHQYLITPSIGVTLLSADHQNADEVFKQADIAMYQSKKSGGCALFFYDPDMQAHLISRIRIETELREAISKGKQFELYYQPQINSLGIVTGAEALIRWNTADRGIVSPLEFIAIAEESGLILPLGDWVLETACQQLATWALEPKSAHLTLAVNISARQMGIPAFVENVLTIVSQANINPEKLKLELTESILLENMEDTITKMTALKARGIKFSIDDFGTGYSSLQYLKRLPLDQLKIDQSFIQDIENDPNDRAIVRTIIAMANSLNLEVIAEGVETEKQKELLTNKGCLNYQGYLFSKPLPLKMFNQYLTKH</sequence>
<dbReference type="Pfam" id="PF00672">
    <property type="entry name" value="HAMP"/>
    <property type="match status" value="1"/>
</dbReference>
<dbReference type="Pfam" id="PF00563">
    <property type="entry name" value="EAL"/>
    <property type="match status" value="1"/>
</dbReference>
<dbReference type="Gene3D" id="3.30.450.40">
    <property type="match status" value="1"/>
</dbReference>
<dbReference type="InterPro" id="IPR001633">
    <property type="entry name" value="EAL_dom"/>
</dbReference>
<dbReference type="SMART" id="SM00267">
    <property type="entry name" value="GGDEF"/>
    <property type="match status" value="1"/>
</dbReference>
<dbReference type="CDD" id="cd01948">
    <property type="entry name" value="EAL"/>
    <property type="match status" value="1"/>
</dbReference>